<dbReference type="CDD" id="cd03505">
    <property type="entry name" value="Delta9-FADS-like"/>
    <property type="match status" value="1"/>
</dbReference>
<dbReference type="AlphaFoldDB" id="D8LSZ1"/>
<evidence type="ECO:0000256" key="12">
    <source>
        <dbReference type="RuleBase" id="RU000581"/>
    </source>
</evidence>
<evidence type="ECO:0000313" key="17">
    <source>
        <dbReference type="Proteomes" id="UP000002630"/>
    </source>
</evidence>
<protein>
    <submittedName>
        <fullName evidence="16">Stearoyl-CoA desaturase</fullName>
        <ecNumber evidence="16">1.14.19.1</ecNumber>
    </submittedName>
</protein>
<feature type="compositionally biased region" description="Basic and acidic residues" evidence="13">
    <location>
        <begin position="310"/>
        <end position="332"/>
    </location>
</feature>
<evidence type="ECO:0000256" key="3">
    <source>
        <dbReference type="ARBA" id="ARBA00022516"/>
    </source>
</evidence>
<dbReference type="OrthoDB" id="10260134at2759"/>
<dbReference type="GO" id="GO:0005506">
    <property type="term" value="F:iron ion binding"/>
    <property type="evidence" value="ECO:0007669"/>
    <property type="project" value="TreeGrafter"/>
</dbReference>
<keyword evidence="4 12" id="KW-0812">Transmembrane</keyword>
<dbReference type="Proteomes" id="UP000002630">
    <property type="component" value="Unassembled WGS sequence"/>
</dbReference>
<keyword evidence="5" id="KW-0276">Fatty acid metabolism</keyword>
<feature type="transmembrane region" description="Helical" evidence="14">
    <location>
        <begin position="207"/>
        <end position="227"/>
    </location>
</feature>
<dbReference type="STRING" id="2880.D8LSZ1"/>
<evidence type="ECO:0000259" key="15">
    <source>
        <dbReference type="Pfam" id="PF00487"/>
    </source>
</evidence>
<gene>
    <name evidence="16" type="ORF">Esi_0077_0118</name>
</gene>
<feature type="transmembrane region" description="Helical" evidence="14">
    <location>
        <begin position="183"/>
        <end position="201"/>
    </location>
</feature>
<feature type="transmembrane region" description="Helical" evidence="14">
    <location>
        <begin position="95"/>
        <end position="116"/>
    </location>
</feature>
<comment type="cofactor">
    <cofactor evidence="12">
        <name>Fe(2+)</name>
        <dbReference type="ChEBI" id="CHEBI:29033"/>
    </cofactor>
</comment>
<keyword evidence="6 14" id="KW-1133">Transmembrane helix</keyword>
<evidence type="ECO:0000256" key="5">
    <source>
        <dbReference type="ARBA" id="ARBA00022832"/>
    </source>
</evidence>
<evidence type="ECO:0000256" key="13">
    <source>
        <dbReference type="SAM" id="MobiDB-lite"/>
    </source>
</evidence>
<dbReference type="PANTHER" id="PTHR11351:SF31">
    <property type="entry name" value="DESATURASE 1, ISOFORM A-RELATED"/>
    <property type="match status" value="1"/>
</dbReference>
<dbReference type="GO" id="GO:0004768">
    <property type="term" value="F:stearoyl-CoA 9-desaturase activity"/>
    <property type="evidence" value="ECO:0007669"/>
    <property type="project" value="UniProtKB-EC"/>
</dbReference>
<accession>D8LSZ1</accession>
<proteinExistence type="inferred from homology"/>
<feature type="transmembrane region" description="Helical" evidence="14">
    <location>
        <begin position="63"/>
        <end position="83"/>
    </location>
</feature>
<dbReference type="EC" id="1.14.19.1" evidence="16"/>
<keyword evidence="10 14" id="KW-0472">Membrane</keyword>
<feature type="domain" description="Fatty acid desaturase" evidence="15">
    <location>
        <begin position="61"/>
        <end position="268"/>
    </location>
</feature>
<sequence>MTFNFWGRSLTLNPFTLIKDTVETVVYHWKNKSINWPMAIYITLVHMAAVLGFCTIQDCKWQTCLLAFVLWPITGLGITGGVHRLWAHRSYDAHWSVRVFMMLINSMANQGSIYHWSRDHRVHHKYSETDADPHNAKRGFFFAHMGWLYVKKHPEVIKAGRTLSYADLEADPIVMFQDSMDPWFALFMCFVLPAMVANRGWGEDFWHGFWVAGALRYVMVLHFTWFVNSAAHMFGDHPYDHKSWPSENPFVSICAIGEGWHNWHHKYPFDYAASEFGVSTQFNPTKMLIDGFAKIGLVTNRKRAVGAWSKLKERRDNEERSSGGAADKIKST</sequence>
<comment type="subcellular location">
    <subcellularLocation>
        <location evidence="1">Membrane</location>
        <topology evidence="1">Multi-pass membrane protein</topology>
    </subcellularLocation>
</comment>
<feature type="region of interest" description="Disordered" evidence="13">
    <location>
        <begin position="309"/>
        <end position="332"/>
    </location>
</feature>
<dbReference type="GO" id="GO:0005789">
    <property type="term" value="C:endoplasmic reticulum membrane"/>
    <property type="evidence" value="ECO:0007669"/>
    <property type="project" value="TreeGrafter"/>
</dbReference>
<organism evidence="16 17">
    <name type="scientific">Ectocarpus siliculosus</name>
    <name type="common">Brown alga</name>
    <name type="synonym">Conferva siliculosa</name>
    <dbReference type="NCBI Taxonomy" id="2880"/>
    <lineage>
        <taxon>Eukaryota</taxon>
        <taxon>Sar</taxon>
        <taxon>Stramenopiles</taxon>
        <taxon>Ochrophyta</taxon>
        <taxon>PX clade</taxon>
        <taxon>Phaeophyceae</taxon>
        <taxon>Ectocarpales</taxon>
        <taxon>Ectocarpaceae</taxon>
        <taxon>Ectocarpus</taxon>
    </lineage>
</organism>
<dbReference type="InParanoid" id="D8LSZ1"/>
<reference evidence="16 17" key="1">
    <citation type="journal article" date="2010" name="Nature">
        <title>The Ectocarpus genome and the independent evolution of multicellularity in brown algae.</title>
        <authorList>
            <person name="Cock J.M."/>
            <person name="Sterck L."/>
            <person name="Rouze P."/>
            <person name="Scornet D."/>
            <person name="Allen A.E."/>
            <person name="Amoutzias G."/>
            <person name="Anthouard V."/>
            <person name="Artiguenave F."/>
            <person name="Aury J.M."/>
            <person name="Badger J.H."/>
            <person name="Beszteri B."/>
            <person name="Billiau K."/>
            <person name="Bonnet E."/>
            <person name="Bothwell J.H."/>
            <person name="Bowler C."/>
            <person name="Boyen C."/>
            <person name="Brownlee C."/>
            <person name="Carrano C.J."/>
            <person name="Charrier B."/>
            <person name="Cho G.Y."/>
            <person name="Coelho S.M."/>
            <person name="Collen J."/>
            <person name="Corre E."/>
            <person name="Da Silva C."/>
            <person name="Delage L."/>
            <person name="Delaroque N."/>
            <person name="Dittami S.M."/>
            <person name="Doulbeau S."/>
            <person name="Elias M."/>
            <person name="Farnham G."/>
            <person name="Gachon C.M."/>
            <person name="Gschloessl B."/>
            <person name="Heesch S."/>
            <person name="Jabbari K."/>
            <person name="Jubin C."/>
            <person name="Kawai H."/>
            <person name="Kimura K."/>
            <person name="Kloareg B."/>
            <person name="Kupper F.C."/>
            <person name="Lang D."/>
            <person name="Le Bail A."/>
            <person name="Leblanc C."/>
            <person name="Lerouge P."/>
            <person name="Lohr M."/>
            <person name="Lopez P.J."/>
            <person name="Martens C."/>
            <person name="Maumus F."/>
            <person name="Michel G."/>
            <person name="Miranda-Saavedra D."/>
            <person name="Morales J."/>
            <person name="Moreau H."/>
            <person name="Motomura T."/>
            <person name="Nagasato C."/>
            <person name="Napoli C.A."/>
            <person name="Nelson D.R."/>
            <person name="Nyvall-Collen P."/>
            <person name="Peters A.F."/>
            <person name="Pommier C."/>
            <person name="Potin P."/>
            <person name="Poulain J."/>
            <person name="Quesneville H."/>
            <person name="Read B."/>
            <person name="Rensing S.A."/>
            <person name="Ritter A."/>
            <person name="Rousvoal S."/>
            <person name="Samanta M."/>
            <person name="Samson G."/>
            <person name="Schroeder D.C."/>
            <person name="Segurens B."/>
            <person name="Strittmatter M."/>
            <person name="Tonon T."/>
            <person name="Tregear J.W."/>
            <person name="Valentin K."/>
            <person name="von Dassow P."/>
            <person name="Yamagishi T."/>
            <person name="Van de Peer Y."/>
            <person name="Wincker P."/>
        </authorList>
    </citation>
    <scope>NUCLEOTIDE SEQUENCE [LARGE SCALE GENOMIC DNA]</scope>
    <source>
        <strain evidence="17">Ec32 / CCAP1310/4</strain>
    </source>
</reference>
<dbReference type="eggNOG" id="KOG1600">
    <property type="taxonomic scope" value="Eukaryota"/>
</dbReference>
<keyword evidence="17" id="KW-1185">Reference proteome</keyword>
<name>D8LSZ1_ECTSI</name>
<feature type="transmembrane region" description="Helical" evidence="14">
    <location>
        <begin position="38"/>
        <end position="56"/>
    </location>
</feature>
<keyword evidence="9" id="KW-0443">Lipid metabolism</keyword>
<keyword evidence="8" id="KW-0408">Iron</keyword>
<dbReference type="InterPro" id="IPR005804">
    <property type="entry name" value="FA_desaturase_dom"/>
</dbReference>
<evidence type="ECO:0000256" key="2">
    <source>
        <dbReference type="ARBA" id="ARBA00009295"/>
    </source>
</evidence>
<dbReference type="EMBL" id="FN649760">
    <property type="protein sequence ID" value="CBN77918.1"/>
    <property type="molecule type" value="Genomic_DNA"/>
</dbReference>
<evidence type="ECO:0000313" key="16">
    <source>
        <dbReference type="EMBL" id="CBN77918.1"/>
    </source>
</evidence>
<evidence type="ECO:0000256" key="9">
    <source>
        <dbReference type="ARBA" id="ARBA00023098"/>
    </source>
</evidence>
<evidence type="ECO:0000256" key="14">
    <source>
        <dbReference type="SAM" id="Phobius"/>
    </source>
</evidence>
<dbReference type="PANTHER" id="PTHR11351">
    <property type="entry name" value="ACYL-COA DESATURASE"/>
    <property type="match status" value="1"/>
</dbReference>
<evidence type="ECO:0000256" key="7">
    <source>
        <dbReference type="ARBA" id="ARBA00023002"/>
    </source>
</evidence>
<keyword evidence="7 12" id="KW-0560">Oxidoreductase</keyword>
<evidence type="ECO:0000256" key="11">
    <source>
        <dbReference type="ARBA" id="ARBA00023160"/>
    </source>
</evidence>
<evidence type="ECO:0000256" key="10">
    <source>
        <dbReference type="ARBA" id="ARBA00023136"/>
    </source>
</evidence>
<keyword evidence="3 12" id="KW-0444">Lipid biosynthesis</keyword>
<evidence type="ECO:0000256" key="1">
    <source>
        <dbReference type="ARBA" id="ARBA00004141"/>
    </source>
</evidence>
<dbReference type="Pfam" id="PF00487">
    <property type="entry name" value="FA_desaturase"/>
    <property type="match status" value="1"/>
</dbReference>
<evidence type="ECO:0000256" key="8">
    <source>
        <dbReference type="ARBA" id="ARBA00023004"/>
    </source>
</evidence>
<comment type="domain">
    <text evidence="12">The histidine box domains are involved in binding the catalytic metal ions.</text>
</comment>
<keyword evidence="11 12" id="KW-0275">Fatty acid biosynthesis</keyword>
<dbReference type="InterPro" id="IPR015876">
    <property type="entry name" value="Acyl-CoA_DS"/>
</dbReference>
<evidence type="ECO:0000256" key="4">
    <source>
        <dbReference type="ARBA" id="ARBA00022692"/>
    </source>
</evidence>
<comment type="similarity">
    <text evidence="2 12">Belongs to the fatty acid desaturase type 1 family.</text>
</comment>
<evidence type="ECO:0000256" key="6">
    <source>
        <dbReference type="ARBA" id="ARBA00022989"/>
    </source>
</evidence>
<dbReference type="GO" id="GO:0006636">
    <property type="term" value="P:unsaturated fatty acid biosynthetic process"/>
    <property type="evidence" value="ECO:0007669"/>
    <property type="project" value="TreeGrafter"/>
</dbReference>
<dbReference type="PRINTS" id="PR00075">
    <property type="entry name" value="FACDDSATRASE"/>
</dbReference>